<dbReference type="InterPro" id="IPR058752">
    <property type="entry name" value="RDRP_C_head"/>
</dbReference>
<feature type="chain" id="PRO_5044870683" description="RNA-directed RNA polymerase" evidence="11">
    <location>
        <begin position="40"/>
        <end position="2606"/>
    </location>
</feature>
<evidence type="ECO:0000256" key="7">
    <source>
        <dbReference type="ARBA" id="ARBA00023158"/>
    </source>
</evidence>
<feature type="compositionally biased region" description="Polar residues" evidence="10">
    <location>
        <begin position="935"/>
        <end position="944"/>
    </location>
</feature>
<dbReference type="PANTHER" id="PTHR23079:SF57">
    <property type="entry name" value="RNA-DIRECTED RNA POLYMERASE"/>
    <property type="match status" value="1"/>
</dbReference>
<feature type="compositionally biased region" description="Basic and acidic residues" evidence="10">
    <location>
        <begin position="990"/>
        <end position="1004"/>
    </location>
</feature>
<feature type="disulfide bond" evidence="9">
    <location>
        <begin position="127"/>
        <end position="136"/>
    </location>
</feature>
<feature type="domain" description="EGF-like" evidence="12">
    <location>
        <begin position="642"/>
        <end position="683"/>
    </location>
</feature>
<evidence type="ECO:0000256" key="8">
    <source>
        <dbReference type="ARBA" id="ARBA00048744"/>
    </source>
</evidence>
<feature type="disulfide bond" evidence="9">
    <location>
        <begin position="673"/>
        <end position="682"/>
    </location>
</feature>
<keyword evidence="4" id="KW-0808">Transferase</keyword>
<sequence length="2606" mass="295185">MIFPNNSSSNSKCLFCISSLFVLFAVLLFPSSEYSSVDATRIRFRPKDLQPAIINQTELWKQKLKRHAINRARKLAKLDKLPPIPEVKVKRVIRNAKGKYNPCSVVDNLCLNGGTCYPDNEEWSCSCPTTHYGKSCEFLADQSQCGNNLCRNNATCYSIKEPRTVPNIKLHTNDVEKCTSSKETQSATDDCGFTLTINYRCWCTPGFEGDFCEFSEAERCCAEDHCNHHGLITDLFNVTKSESCDADEHCKCICEEHYFGDNCENISPCRDRECLNRGRCEYNPNSDEAHCVCPSPSQFYHNGVQISGDFCEVIDFDEKMACNPCMEGKNFDDYNNCWKKPFKPITDKFAKMCGKETCTDLLKREKKFCMNGGECQVTVANFSDLSPKKPLFLIPKCQCDSDKFEGDFCEHLLLDECDKKDLSLNVDAGKNKTDRMKIIGTEEFLRELKNTAFDPAQTKTQSAKARALMSKAFERVLKTRGMITFCGPNGFCRPYNEGAGFSCKCDAGYTGVRCEAKDPCWASSCPAHSLCVAIPAIDEEASPEEQNTLRQTCICKTNQEIEGGNKCFDKKSGPYKVCFDKKSKHKCANDGHCYPCELDNQLLEKAHVKVSRMPLCDAMERTRGFRCVCPPGYESASNCRNESQPCDFHHCQNGAKCIPMPEPDNALNYACKCMPGYGGSLCHLVEDVCLAGSSCGNGTCQLDSTLKRGFRCECVQGYHGFDCEQIGATGFTAFFNENYRWTYPLLVFSLLTPVVLVSMILQDRRTAAKYDIVEDAHTLLQDALTDVQFIVDGAQSVLVSVAQPKSFNSTDNGTDVEELEPRIEFYIGLIEKFKSVGCIFVLDHLMQCLRHHQMQNRRLLYLRYRVEFRPPIGIDLPPFKRHLSAADSAQLGRILLGNVIWHNQLYVRRVVKPNRKKMEEILGKDIRHVQIPNVPLNQQRKGSINSGGRGIDGQALSGETPLEKSDRIVNSAKSSIASDKFSMENGQNPNDKKRNHEDRKKSLATDRTTTPEENGLTEKSHAQMGQHQGLGLIRNGDSGVELVNGNARDFDEIDGIVPGWITPPPEEEEPGGVEGIGEAKKRHVKRKKTPKQLQLSSGKTIEFGMKADFEHDRQLLSLTFFLPYEDKRSWPTIDKYKMEVRYSSISNVLMTLKRKGRTRFGLQVILRVQYPPAIWYTEDVFGLKERSSKDKRPLRGKRVLSWTDPFQGPGSKEAVADDVKDCPVVVLELSSMQADDLSALISRFMVEIKQKVELRNLSETRQMGRPKIQLSADLFDNPELMYWVEALSTRGYVVMDHWIEEEECEDFFNNLVLCNFKENREETLEALEMLADKLLDRAEIKHHYGLGGMFREILAEVSRNGNYVQPLRDGFERVKKVVITPSRIIPCGHEILMGNRALRFDRDNFPPEKFLRVIFRDENWERVRKNQVNGWLLEKFVLERLVCGISFAGQVYSFVGTSNSQMRDGGCYFLQTDLEGVDEFRNRLGQFSLVPTIPKMMSRLGLCFTQGRETAVDMRLRMLVWDFTGMGCKNDEEEPYNFSDGCGCLSMSAARKISFLIGLDEHDPPSCFQFRYAGYKGVLAVNPVLDQNKQFFDTCVVDLRQSEAEFMAVDFLFRPSQKKFEVWQEYEDECRLDVVKCSAPTTVVLNKPFINILDQVSEMQSDRCHKRICSRIHSLLDRHIFAVCASLTDEVFARRRLQELPRLIDYGAMNSVQFTREPFFRLVLRAAAKVAIHRVCQKLAIAIPPELGRMMFGVIDETGILQYGQVFVQYSVGIDGALTEVGWRNRKPQNGPTKKHILTGPILITKNPSVVGGDVRMFEAVDVMALRHLVDVLVFPRYGPRPHSDEMAGSDLDGDEYTVIWDEELLLDSTQPAADYSALKGSQAVTEDMTPFEYQSQMASFLVNYLNNDSVGQISNSHLANSDLYGIDSDVCSTIAKKHSQAVDFPKTGVAPTQLTIQWNEAADIPPEKYERTPDFMGKMSNEPHYVSNRLNAQLYRRIKTLSDFLSNAISDESVKLPHMDDLLLSSDEHSEFIELAAVHYQKYAYSIRSLMDSYGIQCEGELFSSSYSSLCNRISDRENDDMSFFTTSRVIEQRLWDIRQAARKTFFASYGGDMETLTDDEGICREPSDQLKLLACAYYTIGYCSLSRKFLSFPWVASWDVLDAVRRSRMMSALGQPGTATTGSCSRMFSAMFDSFGERISEHIERFVSARRTQLEGFSVRCFGTDRTVTDGTETGDHSDSCAIKRLLNRYVLRHEGLAPLMFFCVSWAEHMGLFAQSPLKEEHICLLLLSAGLTNQPQNVINSEERRPWLSETPVEWAESEATPRRAVTRPGRRFSSFVESLASRDFEQLHCLDFAHLGLGSAAFMFMGEWRELHRIALKTYYSLVFMDHDLHILPSADESEAGDASSSSGDVDSPTADHSQPSSIKHGDVFVIELPCRMESEIMLRSTKLRVQLCAQSGCHEIILRRSPRSLLLPALPVLAKAPHSLAVRRAQQKPIRVLVSSWGSREALEQLRHFFAVRPQLDLSSNRRSRIQILPEETFEKLDKLTNGVTREREERLGEEAMLQEYLQQEEDGEGAAQSIEELQFLLEQVEEEGDVMSDAD</sequence>
<dbReference type="Gene3D" id="2.10.25.10">
    <property type="entry name" value="Laminin"/>
    <property type="match status" value="3"/>
</dbReference>
<evidence type="ECO:0000256" key="3">
    <source>
        <dbReference type="ARBA" id="ARBA00022484"/>
    </source>
</evidence>
<dbReference type="Pfam" id="PF05183">
    <property type="entry name" value="RdRP"/>
    <property type="match status" value="1"/>
</dbReference>
<organism evidence="13 14">
    <name type="scientific">Heterodera schachtii</name>
    <name type="common">Sugarbeet cyst nematode worm</name>
    <name type="synonym">Tylenchus schachtii</name>
    <dbReference type="NCBI Taxonomy" id="97005"/>
    <lineage>
        <taxon>Eukaryota</taxon>
        <taxon>Metazoa</taxon>
        <taxon>Ecdysozoa</taxon>
        <taxon>Nematoda</taxon>
        <taxon>Chromadorea</taxon>
        <taxon>Rhabditida</taxon>
        <taxon>Tylenchina</taxon>
        <taxon>Tylenchomorpha</taxon>
        <taxon>Tylenchoidea</taxon>
        <taxon>Heteroderidae</taxon>
        <taxon>Heteroderinae</taxon>
        <taxon>Heterodera</taxon>
    </lineage>
</organism>
<name>A0ABD2KEE7_HETSC</name>
<keyword evidence="6" id="KW-0694">RNA-binding</keyword>
<dbReference type="Pfam" id="PF25359">
    <property type="entry name" value="PH_met_RdRP"/>
    <property type="match status" value="1"/>
</dbReference>
<feature type="region of interest" description="Disordered" evidence="10">
    <location>
        <begin position="932"/>
        <end position="1027"/>
    </location>
</feature>
<feature type="domain" description="EGF-like" evidence="12">
    <location>
        <begin position="99"/>
        <end position="137"/>
    </location>
</feature>
<comment type="caution">
    <text evidence="9">Lacks conserved residue(s) required for the propagation of feature annotation.</text>
</comment>
<keyword evidence="5" id="KW-0548">Nucleotidyltransferase</keyword>
<accession>A0ABD2KEE7</accession>
<dbReference type="EMBL" id="JBICCN010000027">
    <property type="protein sequence ID" value="KAL3101187.1"/>
    <property type="molecule type" value="Genomic_DNA"/>
</dbReference>
<gene>
    <name evidence="13" type="ORF">niasHS_001647</name>
</gene>
<dbReference type="SUPFAM" id="SSF57196">
    <property type="entry name" value="EGF/Laminin"/>
    <property type="match status" value="2"/>
</dbReference>
<feature type="disulfide bond" evidence="9">
    <location>
        <begin position="274"/>
        <end position="291"/>
    </location>
</feature>
<dbReference type="GO" id="GO:0031047">
    <property type="term" value="P:regulatory ncRNA-mediated gene silencing"/>
    <property type="evidence" value="ECO:0007669"/>
    <property type="project" value="UniProtKB-KW"/>
</dbReference>
<dbReference type="InterPro" id="IPR007855">
    <property type="entry name" value="RDRP"/>
</dbReference>
<feature type="domain" description="EGF-like" evidence="12">
    <location>
        <begin position="476"/>
        <end position="515"/>
    </location>
</feature>
<reference evidence="13 14" key="1">
    <citation type="submission" date="2024-10" db="EMBL/GenBank/DDBJ databases">
        <authorList>
            <person name="Kim D."/>
        </authorList>
    </citation>
    <scope>NUCLEOTIDE SEQUENCE [LARGE SCALE GENOMIC DNA]</scope>
    <source>
        <strain evidence="13">Taebaek</strain>
    </source>
</reference>
<keyword evidence="7" id="KW-0943">RNA-mediated gene silencing</keyword>
<feature type="disulfide bond" evidence="9">
    <location>
        <begin position="695"/>
        <end position="712"/>
    </location>
</feature>
<feature type="disulfide bond" evidence="9">
    <location>
        <begin position="714"/>
        <end position="723"/>
    </location>
</feature>
<dbReference type="EC" id="2.7.7.48" evidence="2"/>
<feature type="compositionally biased region" description="Low complexity" evidence="10">
    <location>
        <begin position="2406"/>
        <end position="2417"/>
    </location>
</feature>
<dbReference type="InterPro" id="IPR057596">
    <property type="entry name" value="RDRP_core"/>
</dbReference>
<feature type="region of interest" description="Disordered" evidence="10">
    <location>
        <begin position="2401"/>
        <end position="2427"/>
    </location>
</feature>
<keyword evidence="9" id="KW-1015">Disulfide bond</keyword>
<dbReference type="InterPro" id="IPR000742">
    <property type="entry name" value="EGF"/>
</dbReference>
<proteinExistence type="inferred from homology"/>
<feature type="region of interest" description="Disordered" evidence="10">
    <location>
        <begin position="1054"/>
        <end position="1088"/>
    </location>
</feature>
<comment type="caution">
    <text evidence="13">The sequence shown here is derived from an EMBL/GenBank/DDBJ whole genome shotgun (WGS) entry which is preliminary data.</text>
</comment>
<dbReference type="SMART" id="SM00181">
    <property type="entry name" value="EGF"/>
    <property type="match status" value="8"/>
</dbReference>
<dbReference type="Pfam" id="PF24934">
    <property type="entry name" value="DUF7752"/>
    <property type="match status" value="1"/>
</dbReference>
<keyword evidence="9" id="KW-0245">EGF-like domain</keyword>
<feature type="disulfide bond" evidence="9">
    <location>
        <begin position="486"/>
        <end position="503"/>
    </location>
</feature>
<feature type="disulfide bond" evidence="9">
    <location>
        <begin position="505"/>
        <end position="514"/>
    </location>
</feature>
<feature type="domain" description="EGF-like" evidence="12">
    <location>
        <begin position="265"/>
        <end position="312"/>
    </location>
</feature>
<keyword evidence="14" id="KW-1185">Reference proteome</keyword>
<dbReference type="Pfam" id="PF24642">
    <property type="entry name" value="DUF7636"/>
    <property type="match status" value="1"/>
</dbReference>
<feature type="domain" description="EGF-like" evidence="12">
    <location>
        <begin position="685"/>
        <end position="724"/>
    </location>
</feature>
<dbReference type="CDD" id="cd00054">
    <property type="entry name" value="EGF_CA"/>
    <property type="match status" value="2"/>
</dbReference>
<keyword evidence="3" id="KW-0696">RNA-directed RNA polymerase</keyword>
<evidence type="ECO:0000256" key="1">
    <source>
        <dbReference type="ARBA" id="ARBA00005762"/>
    </source>
</evidence>
<dbReference type="InterPro" id="IPR056654">
    <property type="entry name" value="DUF7752"/>
</dbReference>
<dbReference type="GO" id="GO:0003723">
    <property type="term" value="F:RNA binding"/>
    <property type="evidence" value="ECO:0007669"/>
    <property type="project" value="UniProtKB-KW"/>
</dbReference>
<evidence type="ECO:0000256" key="9">
    <source>
        <dbReference type="PROSITE-ProRule" id="PRU00076"/>
    </source>
</evidence>
<evidence type="ECO:0000256" key="4">
    <source>
        <dbReference type="ARBA" id="ARBA00022679"/>
    </source>
</evidence>
<dbReference type="InterPro" id="IPR056053">
    <property type="entry name" value="DUF7636"/>
</dbReference>
<evidence type="ECO:0000256" key="11">
    <source>
        <dbReference type="SAM" id="SignalP"/>
    </source>
</evidence>
<comment type="similarity">
    <text evidence="1">Belongs to the RdRP family.</text>
</comment>
<dbReference type="Proteomes" id="UP001620645">
    <property type="component" value="Unassembled WGS sequence"/>
</dbReference>
<evidence type="ECO:0000313" key="13">
    <source>
        <dbReference type="EMBL" id="KAL3101187.1"/>
    </source>
</evidence>
<evidence type="ECO:0000313" key="14">
    <source>
        <dbReference type="Proteomes" id="UP001620645"/>
    </source>
</evidence>
<dbReference type="PROSITE" id="PS00022">
    <property type="entry name" value="EGF_1"/>
    <property type="match status" value="5"/>
</dbReference>
<protein>
    <recommendedName>
        <fullName evidence="2">RNA-directed RNA polymerase</fullName>
        <ecNumber evidence="2">2.7.7.48</ecNumber>
    </recommendedName>
</protein>
<feature type="signal peptide" evidence="11">
    <location>
        <begin position="1"/>
        <end position="39"/>
    </location>
</feature>
<evidence type="ECO:0000259" key="12">
    <source>
        <dbReference type="PROSITE" id="PS50026"/>
    </source>
</evidence>
<dbReference type="PROSITE" id="PS50026">
    <property type="entry name" value="EGF_3"/>
    <property type="match status" value="5"/>
</dbReference>
<dbReference type="Pfam" id="PF26253">
    <property type="entry name" value="RdRP_head"/>
    <property type="match status" value="1"/>
</dbReference>
<evidence type="ECO:0000256" key="10">
    <source>
        <dbReference type="SAM" id="MobiDB-lite"/>
    </source>
</evidence>
<evidence type="ECO:0000256" key="2">
    <source>
        <dbReference type="ARBA" id="ARBA00012494"/>
    </source>
</evidence>
<evidence type="ECO:0000256" key="6">
    <source>
        <dbReference type="ARBA" id="ARBA00022884"/>
    </source>
</evidence>
<keyword evidence="11" id="KW-0732">Signal</keyword>
<dbReference type="PROSITE" id="PS01186">
    <property type="entry name" value="EGF_2"/>
    <property type="match status" value="4"/>
</dbReference>
<evidence type="ECO:0000256" key="5">
    <source>
        <dbReference type="ARBA" id="ARBA00022695"/>
    </source>
</evidence>
<dbReference type="PANTHER" id="PTHR23079">
    <property type="entry name" value="RNA-DEPENDENT RNA POLYMERASE"/>
    <property type="match status" value="1"/>
</dbReference>
<dbReference type="GO" id="GO:0003968">
    <property type="term" value="F:RNA-directed RNA polymerase activity"/>
    <property type="evidence" value="ECO:0007669"/>
    <property type="project" value="UniProtKB-KW"/>
</dbReference>
<comment type="catalytic activity">
    <reaction evidence="8">
        <text>RNA(n) + a ribonucleoside 5'-triphosphate = RNA(n+1) + diphosphate</text>
        <dbReference type="Rhea" id="RHEA:21248"/>
        <dbReference type="Rhea" id="RHEA-COMP:14527"/>
        <dbReference type="Rhea" id="RHEA-COMP:17342"/>
        <dbReference type="ChEBI" id="CHEBI:33019"/>
        <dbReference type="ChEBI" id="CHEBI:61557"/>
        <dbReference type="ChEBI" id="CHEBI:140395"/>
        <dbReference type="EC" id="2.7.7.48"/>
    </reaction>
</comment>
<dbReference type="InterPro" id="IPR057493">
    <property type="entry name" value="PH_RdRP-assoc"/>
</dbReference>